<evidence type="ECO:0000259" key="1">
    <source>
        <dbReference type="PROSITE" id="PS51340"/>
    </source>
</evidence>
<name>A0ABQ6VM77_9CORY</name>
<proteinExistence type="predicted"/>
<evidence type="ECO:0000313" key="3">
    <source>
        <dbReference type="Proteomes" id="UP000436181"/>
    </source>
</evidence>
<dbReference type="EMBL" id="WBZJ01000001">
    <property type="protein sequence ID" value="KAB3523561.1"/>
    <property type="molecule type" value="Genomic_DNA"/>
</dbReference>
<dbReference type="Pfam" id="PF03473">
    <property type="entry name" value="MOSC"/>
    <property type="match status" value="1"/>
</dbReference>
<dbReference type="InterPro" id="IPR052353">
    <property type="entry name" value="Benzoxazolinone_Detox_Enz"/>
</dbReference>
<comment type="caution">
    <text evidence="2">The sequence shown here is derived from an EMBL/GenBank/DDBJ whole genome shotgun (WGS) entry which is preliminary data.</text>
</comment>
<feature type="domain" description="MOSC" evidence="1">
    <location>
        <begin position="73"/>
        <end position="214"/>
    </location>
</feature>
<reference evidence="2 3" key="1">
    <citation type="submission" date="2019-10" db="EMBL/GenBank/DDBJ databases">
        <title>Corynebacterium sp novel species isolated from the respiratory tract of Marmot.</title>
        <authorList>
            <person name="Zhang G."/>
        </authorList>
    </citation>
    <scope>NUCLEOTIDE SEQUENCE [LARGE SCALE GENOMIC DNA]</scope>
    <source>
        <strain evidence="2 3">336</strain>
    </source>
</reference>
<dbReference type="Proteomes" id="UP000436181">
    <property type="component" value="Unassembled WGS sequence"/>
</dbReference>
<organism evidence="2 3">
    <name type="scientific">Corynebacterium zhongnanshanii</name>
    <dbReference type="NCBI Taxonomy" id="2768834"/>
    <lineage>
        <taxon>Bacteria</taxon>
        <taxon>Bacillati</taxon>
        <taxon>Actinomycetota</taxon>
        <taxon>Actinomycetes</taxon>
        <taxon>Mycobacteriales</taxon>
        <taxon>Corynebacteriaceae</taxon>
        <taxon>Corynebacterium</taxon>
    </lineage>
</organism>
<dbReference type="PANTHER" id="PTHR30212">
    <property type="entry name" value="PROTEIN YIIM"/>
    <property type="match status" value="1"/>
</dbReference>
<dbReference type="InterPro" id="IPR011037">
    <property type="entry name" value="Pyrv_Knase-like_insert_dom_sf"/>
</dbReference>
<dbReference type="SUPFAM" id="SSF50800">
    <property type="entry name" value="PK beta-barrel domain-like"/>
    <property type="match status" value="1"/>
</dbReference>
<protein>
    <submittedName>
        <fullName evidence="2">MOSC domain-containing protein</fullName>
    </submittedName>
</protein>
<dbReference type="Gene3D" id="2.40.33.20">
    <property type="entry name" value="PK beta-barrel domain-like"/>
    <property type="match status" value="1"/>
</dbReference>
<dbReference type="InterPro" id="IPR005302">
    <property type="entry name" value="MoCF_Sase_C"/>
</dbReference>
<dbReference type="PANTHER" id="PTHR30212:SF2">
    <property type="entry name" value="PROTEIN YIIM"/>
    <property type="match status" value="1"/>
</dbReference>
<keyword evidence="3" id="KW-1185">Reference proteome</keyword>
<dbReference type="RefSeq" id="WP_151844213.1">
    <property type="nucleotide sequence ID" value="NZ_WBZJ01000001.1"/>
</dbReference>
<dbReference type="PROSITE" id="PS51340">
    <property type="entry name" value="MOSC"/>
    <property type="match status" value="1"/>
</dbReference>
<evidence type="ECO:0000313" key="2">
    <source>
        <dbReference type="EMBL" id="KAB3523561.1"/>
    </source>
</evidence>
<gene>
    <name evidence="2" type="ORF">F8377_05520</name>
</gene>
<sequence>MTGATSSTASEDSTASTGRAAFAASLPESTTAGAYLGECGTVRSTNIAQVQPDPGGADRESGIHKVPVDHLEVFAPGPNYGDGSGVVGDFVGDSAHHGGADKAVYAFAREELDFWSGQHSDALPENTERFPDGYFGDNLTTEDVDWTRAVIGQQVRVGEALLEVSVPRQPCRTFGGWLDIRGWMRIFTQHADCGCYFRVVEPGVIRPGDAIEFLPAPDHGVTMQQAFKAKMGDKELAALVVEAQCLPPHHHDQLVKLLR</sequence>
<accession>A0ABQ6VM77</accession>